<accession>A0ABT7SW07</accession>
<protein>
    <submittedName>
        <fullName evidence="1">Uncharacterized protein</fullName>
    </submittedName>
</protein>
<organism evidence="1 2">
    <name type="scientific">Alteromonas arenosi</name>
    <dbReference type="NCBI Taxonomy" id="3055817"/>
    <lineage>
        <taxon>Bacteria</taxon>
        <taxon>Pseudomonadati</taxon>
        <taxon>Pseudomonadota</taxon>
        <taxon>Gammaproteobacteria</taxon>
        <taxon>Alteromonadales</taxon>
        <taxon>Alteromonadaceae</taxon>
        <taxon>Alteromonas/Salinimonas group</taxon>
        <taxon>Alteromonas</taxon>
    </lineage>
</organism>
<dbReference type="RefSeq" id="WP_289364443.1">
    <property type="nucleotide sequence ID" value="NZ_JAUCBP010000006.1"/>
</dbReference>
<gene>
    <name evidence="1" type="ORF">QTP81_06270</name>
</gene>
<evidence type="ECO:0000313" key="2">
    <source>
        <dbReference type="Proteomes" id="UP001234343"/>
    </source>
</evidence>
<reference evidence="1 2" key="1">
    <citation type="submission" date="2023-06" db="EMBL/GenBank/DDBJ databases">
        <title>Alteromonas sp. ASW11-36 isolated from intertidal sand.</title>
        <authorList>
            <person name="Li Y."/>
        </authorList>
    </citation>
    <scope>NUCLEOTIDE SEQUENCE [LARGE SCALE GENOMIC DNA]</scope>
    <source>
        <strain evidence="1 2">ASW11-36</strain>
    </source>
</reference>
<evidence type="ECO:0000313" key="1">
    <source>
        <dbReference type="EMBL" id="MDM7860194.1"/>
    </source>
</evidence>
<dbReference type="Proteomes" id="UP001234343">
    <property type="component" value="Unassembled WGS sequence"/>
</dbReference>
<dbReference type="EMBL" id="JAUCBP010000006">
    <property type="protein sequence ID" value="MDM7860194.1"/>
    <property type="molecule type" value="Genomic_DNA"/>
</dbReference>
<name>A0ABT7SW07_9ALTE</name>
<sequence>MRRTRSIQRQRLRTNAAKRLMMFKKTRKKILQRRREFVRAELAEQWQVAC</sequence>
<comment type="caution">
    <text evidence="1">The sequence shown here is derived from an EMBL/GenBank/DDBJ whole genome shotgun (WGS) entry which is preliminary data.</text>
</comment>
<keyword evidence="2" id="KW-1185">Reference proteome</keyword>
<proteinExistence type="predicted"/>